<dbReference type="SMART" id="SM00086">
    <property type="entry name" value="PAC"/>
    <property type="match status" value="1"/>
</dbReference>
<keyword evidence="15" id="KW-0675">Receptor</keyword>
<evidence type="ECO:0000256" key="13">
    <source>
        <dbReference type="ARBA" id="ARBA00022991"/>
    </source>
</evidence>
<evidence type="ECO:0000256" key="6">
    <source>
        <dbReference type="ARBA" id="ARBA00022630"/>
    </source>
</evidence>
<keyword evidence="5" id="KW-0716">Sensory transduction</keyword>
<dbReference type="InterPro" id="IPR036890">
    <property type="entry name" value="HATPase_C_sf"/>
</dbReference>
<evidence type="ECO:0000256" key="15">
    <source>
        <dbReference type="ARBA" id="ARBA00023170"/>
    </source>
</evidence>
<dbReference type="PANTHER" id="PTHR41523">
    <property type="entry name" value="TWO-COMPONENT SYSTEM SENSOR PROTEIN"/>
    <property type="match status" value="1"/>
</dbReference>
<evidence type="ECO:0000256" key="4">
    <source>
        <dbReference type="ARBA" id="ARBA00022553"/>
    </source>
</evidence>
<dbReference type="SUPFAM" id="SSF55785">
    <property type="entry name" value="PYP-like sensor domain (PAS domain)"/>
    <property type="match status" value="2"/>
</dbReference>
<dbReference type="PROSITE" id="PS50112">
    <property type="entry name" value="PAS"/>
    <property type="match status" value="2"/>
</dbReference>
<dbReference type="EC" id="2.7.13.3" evidence="2"/>
<evidence type="ECO:0000256" key="7">
    <source>
        <dbReference type="ARBA" id="ARBA00022643"/>
    </source>
</evidence>
<evidence type="ECO:0000259" key="16">
    <source>
        <dbReference type="PROSITE" id="PS50112"/>
    </source>
</evidence>
<evidence type="ECO:0000313" key="18">
    <source>
        <dbReference type="EMBL" id="ONG50155.1"/>
    </source>
</evidence>
<evidence type="ECO:0000256" key="3">
    <source>
        <dbReference type="ARBA" id="ARBA00022543"/>
    </source>
</evidence>
<dbReference type="SUPFAM" id="SSF55874">
    <property type="entry name" value="ATPase domain of HSP90 chaperone/DNA topoisomerase II/histidine kinase"/>
    <property type="match status" value="1"/>
</dbReference>
<dbReference type="InterPro" id="IPR013655">
    <property type="entry name" value="PAS_fold_3"/>
</dbReference>
<dbReference type="SMART" id="SM00091">
    <property type="entry name" value="PAS"/>
    <property type="match status" value="2"/>
</dbReference>
<dbReference type="Pfam" id="PF07536">
    <property type="entry name" value="HWE_HK"/>
    <property type="match status" value="1"/>
</dbReference>
<evidence type="ECO:0000256" key="12">
    <source>
        <dbReference type="ARBA" id="ARBA00022840"/>
    </source>
</evidence>
<feature type="domain" description="PAS" evidence="16">
    <location>
        <begin position="134"/>
        <end position="204"/>
    </location>
</feature>
<evidence type="ECO:0000256" key="14">
    <source>
        <dbReference type="ARBA" id="ARBA00023026"/>
    </source>
</evidence>
<keyword evidence="13" id="KW-0157">Chromophore</keyword>
<dbReference type="Gene3D" id="3.30.450.20">
    <property type="entry name" value="PAS domain"/>
    <property type="match status" value="2"/>
</dbReference>
<accession>A0A1V2GYM2</accession>
<proteinExistence type="predicted"/>
<reference evidence="18 19" key="1">
    <citation type="submission" date="2016-10" db="EMBL/GenBank/DDBJ databases">
        <title>Draft Genome sequence of Roseomonas sp. strain M3.</title>
        <authorList>
            <person name="Subhash Y."/>
            <person name="Lee S."/>
        </authorList>
    </citation>
    <scope>NUCLEOTIDE SEQUENCE [LARGE SCALE GENOMIC DNA]</scope>
    <source>
        <strain evidence="18 19">M3</strain>
    </source>
</reference>
<dbReference type="GO" id="GO:0005524">
    <property type="term" value="F:ATP binding"/>
    <property type="evidence" value="ECO:0007669"/>
    <property type="project" value="UniProtKB-KW"/>
</dbReference>
<keyword evidence="8" id="KW-0808">Transferase</keyword>
<dbReference type="InterPro" id="IPR001610">
    <property type="entry name" value="PAC"/>
</dbReference>
<evidence type="ECO:0000313" key="19">
    <source>
        <dbReference type="Proteomes" id="UP000188879"/>
    </source>
</evidence>
<evidence type="ECO:0000256" key="1">
    <source>
        <dbReference type="ARBA" id="ARBA00000085"/>
    </source>
</evidence>
<keyword evidence="10" id="KW-0547">Nucleotide-binding</keyword>
<dbReference type="FunFam" id="3.30.450.20:FF:000099">
    <property type="entry name" value="Sensory box sensor histidine kinase"/>
    <property type="match status" value="1"/>
</dbReference>
<feature type="domain" description="PAC" evidence="17">
    <location>
        <begin position="78"/>
        <end position="133"/>
    </location>
</feature>
<protein>
    <recommendedName>
        <fullName evidence="2">histidine kinase</fullName>
        <ecNumber evidence="2">2.7.13.3</ecNumber>
    </recommendedName>
</protein>
<dbReference type="CDD" id="cd00130">
    <property type="entry name" value="PAS"/>
    <property type="match status" value="2"/>
</dbReference>
<dbReference type="EMBL" id="MLCO01000201">
    <property type="protein sequence ID" value="ONG50155.1"/>
    <property type="molecule type" value="Genomic_DNA"/>
</dbReference>
<evidence type="ECO:0000256" key="8">
    <source>
        <dbReference type="ARBA" id="ARBA00022679"/>
    </source>
</evidence>
<dbReference type="NCBIfam" id="TIGR00229">
    <property type="entry name" value="sensory_box"/>
    <property type="match status" value="2"/>
</dbReference>
<evidence type="ECO:0000256" key="9">
    <source>
        <dbReference type="ARBA" id="ARBA00022737"/>
    </source>
</evidence>
<dbReference type="SMART" id="SM00911">
    <property type="entry name" value="HWE_HK"/>
    <property type="match status" value="1"/>
</dbReference>
<dbReference type="Pfam" id="PF13426">
    <property type="entry name" value="PAS_9"/>
    <property type="match status" value="1"/>
</dbReference>
<keyword evidence="9" id="KW-0677">Repeat</keyword>
<dbReference type="InterPro" id="IPR011102">
    <property type="entry name" value="Sig_transdc_His_kinase_HWE"/>
</dbReference>
<keyword evidence="7" id="KW-0288">FMN</keyword>
<dbReference type="InterPro" id="IPR000014">
    <property type="entry name" value="PAS"/>
</dbReference>
<dbReference type="GO" id="GO:0004673">
    <property type="term" value="F:protein histidine kinase activity"/>
    <property type="evidence" value="ECO:0007669"/>
    <property type="project" value="UniProtKB-EC"/>
</dbReference>
<evidence type="ECO:0000256" key="10">
    <source>
        <dbReference type="ARBA" id="ARBA00022741"/>
    </source>
</evidence>
<dbReference type="AlphaFoldDB" id="A0A1V2GYM2"/>
<feature type="domain" description="PAS" evidence="16">
    <location>
        <begin position="3"/>
        <end position="57"/>
    </location>
</feature>
<dbReference type="Pfam" id="PF08447">
    <property type="entry name" value="PAS_3"/>
    <property type="match status" value="1"/>
</dbReference>
<name>A0A1V2GYM2_9PROT</name>
<gene>
    <name evidence="18" type="ORF">BKE38_19245</name>
</gene>
<dbReference type="Proteomes" id="UP000188879">
    <property type="component" value="Unassembled WGS sequence"/>
</dbReference>
<keyword evidence="11" id="KW-0418">Kinase</keyword>
<keyword evidence="3" id="KW-0600">Photoreceptor protein</keyword>
<keyword evidence="14" id="KW-0843">Virulence</keyword>
<dbReference type="GO" id="GO:0009881">
    <property type="term" value="F:photoreceptor activity"/>
    <property type="evidence" value="ECO:0007669"/>
    <property type="project" value="UniProtKB-KW"/>
</dbReference>
<keyword evidence="19" id="KW-1185">Reference proteome</keyword>
<keyword evidence="6" id="KW-0285">Flavoprotein</keyword>
<comment type="catalytic activity">
    <reaction evidence="1">
        <text>ATP + protein L-histidine = ADP + protein N-phospho-L-histidine.</text>
        <dbReference type="EC" id="2.7.13.3"/>
    </reaction>
</comment>
<comment type="caution">
    <text evidence="18">The sequence shown here is derived from an EMBL/GenBank/DDBJ whole genome shotgun (WGS) entry which is preliminary data.</text>
</comment>
<dbReference type="PROSITE" id="PS50113">
    <property type="entry name" value="PAC"/>
    <property type="match status" value="1"/>
</dbReference>
<keyword evidence="4" id="KW-0597">Phosphoprotein</keyword>
<dbReference type="InterPro" id="IPR035965">
    <property type="entry name" value="PAS-like_dom_sf"/>
</dbReference>
<evidence type="ECO:0000256" key="5">
    <source>
        <dbReference type="ARBA" id="ARBA00022606"/>
    </source>
</evidence>
<organism evidence="18 19">
    <name type="scientific">Teichococcus deserti</name>
    <dbReference type="NCBI Taxonomy" id="1817963"/>
    <lineage>
        <taxon>Bacteria</taxon>
        <taxon>Pseudomonadati</taxon>
        <taxon>Pseudomonadota</taxon>
        <taxon>Alphaproteobacteria</taxon>
        <taxon>Acetobacterales</taxon>
        <taxon>Roseomonadaceae</taxon>
        <taxon>Roseomonas</taxon>
    </lineage>
</organism>
<dbReference type="PANTHER" id="PTHR41523:SF8">
    <property type="entry name" value="ETHYLENE RESPONSE SENSOR PROTEIN"/>
    <property type="match status" value="1"/>
</dbReference>
<evidence type="ECO:0000256" key="11">
    <source>
        <dbReference type="ARBA" id="ARBA00022777"/>
    </source>
</evidence>
<dbReference type="Gene3D" id="3.30.565.10">
    <property type="entry name" value="Histidine kinase-like ATPase, C-terminal domain"/>
    <property type="match status" value="1"/>
</dbReference>
<keyword evidence="12" id="KW-0067">ATP-binding</keyword>
<evidence type="ECO:0000256" key="2">
    <source>
        <dbReference type="ARBA" id="ARBA00012438"/>
    </source>
</evidence>
<evidence type="ECO:0000259" key="17">
    <source>
        <dbReference type="PROSITE" id="PS50113"/>
    </source>
</evidence>
<dbReference type="InterPro" id="IPR000700">
    <property type="entry name" value="PAS-assoc_C"/>
</dbReference>
<sequence>MPREELFEGLLASATDFAIFTLGPEGRATSWNLGAERLFGFSAAEMLGQSADLLFTEQDQVAGLPAAERETARAEGLATGEGWYRRKDGALFWASASLTPLRARGGAAAGPQGFVKIVRDRTEQHRAEQALRRNEERFRVLATSIPQLVFRTRPDGQRSWASPQWIAFTGLSLRQSQGFGWLQAIHPEDREATRAAWDRAEKRGEYYMEHRVWSAEAGQYRWHQTRARPVEVKASDPRPTDAADRADWVGTMTDIEDLRSLQGRQQVLLAELQHRTRNLLAVVQSIAIQTIQSAASLDIFTAEFKGRLSALGRVQSLLAESDAQDIDLHALLMAELTAHGSDALGNGQISIDGPPVALPAAAAQAVGLALHELATNAVKYGALTQPGATLSVAWTLESIGTQQMVRLEWRERGVPMPPDDGTRRRGYGTELIERALPYQLKAQTSLEFLSDGVRCVIGVPLLPKPPPE</sequence>